<dbReference type="KEGG" id="ccal:108632576"/>
<keyword evidence="11 18" id="KW-0863">Zinc-finger</keyword>
<proteinExistence type="inferred from homology"/>
<evidence type="ECO:0000256" key="6">
    <source>
        <dbReference type="ARBA" id="ARBA00022448"/>
    </source>
</evidence>
<keyword evidence="15 19" id="KW-1133">Transmembrane helix</keyword>
<dbReference type="PANTHER" id="PTHR23350">
    <property type="entry name" value="PEROXISOME ASSEMBLY PROTEIN 10"/>
    <property type="match status" value="1"/>
</dbReference>
<comment type="pathway">
    <text evidence="3">Protein modification; protein ubiquitination.</text>
</comment>
<dbReference type="InterPro" id="IPR001841">
    <property type="entry name" value="Znf_RING"/>
</dbReference>
<dbReference type="PROSITE" id="PS50089">
    <property type="entry name" value="ZF_RING_2"/>
    <property type="match status" value="1"/>
</dbReference>
<feature type="transmembrane region" description="Helical" evidence="19">
    <location>
        <begin position="148"/>
        <end position="169"/>
    </location>
</feature>
<evidence type="ECO:0000256" key="8">
    <source>
        <dbReference type="ARBA" id="ARBA00022679"/>
    </source>
</evidence>
<evidence type="ECO:0000256" key="13">
    <source>
        <dbReference type="ARBA" id="ARBA00022833"/>
    </source>
</evidence>
<dbReference type="GO" id="GO:0016558">
    <property type="term" value="P:protein import into peroxisome matrix"/>
    <property type="evidence" value="ECO:0007669"/>
    <property type="project" value="InterPro"/>
</dbReference>
<name>A0AAJ7JHA7_9HYME</name>
<evidence type="ECO:0000256" key="16">
    <source>
        <dbReference type="ARBA" id="ARBA00023136"/>
    </source>
</evidence>
<dbReference type="GO" id="GO:0061630">
    <property type="term" value="F:ubiquitin protein ligase activity"/>
    <property type="evidence" value="ECO:0007669"/>
    <property type="project" value="UniProtKB-EC"/>
</dbReference>
<keyword evidence="21" id="KW-1185">Reference proteome</keyword>
<dbReference type="InterPro" id="IPR006845">
    <property type="entry name" value="Pex_N"/>
</dbReference>
<dbReference type="GeneID" id="108632576"/>
<keyword evidence="8" id="KW-0808">Transferase</keyword>
<evidence type="ECO:0000256" key="9">
    <source>
        <dbReference type="ARBA" id="ARBA00022692"/>
    </source>
</evidence>
<dbReference type="Pfam" id="PF04757">
    <property type="entry name" value="Pex2_Pex12"/>
    <property type="match status" value="1"/>
</dbReference>
<keyword evidence="9 19" id="KW-0812">Transmembrane</keyword>
<keyword evidence="12" id="KW-0833">Ubl conjugation pathway</keyword>
<evidence type="ECO:0000256" key="12">
    <source>
        <dbReference type="ARBA" id="ARBA00022786"/>
    </source>
</evidence>
<dbReference type="Proteomes" id="UP000694925">
    <property type="component" value="Unplaced"/>
</dbReference>
<accession>A0AAJ7JHA7</accession>
<evidence type="ECO:0000256" key="17">
    <source>
        <dbReference type="ARBA" id="ARBA00023140"/>
    </source>
</evidence>
<evidence type="ECO:0000313" key="22">
    <source>
        <dbReference type="RefSeq" id="XP_017892764.1"/>
    </source>
</evidence>
<evidence type="ECO:0000256" key="1">
    <source>
        <dbReference type="ARBA" id="ARBA00000900"/>
    </source>
</evidence>
<evidence type="ECO:0000256" key="10">
    <source>
        <dbReference type="ARBA" id="ARBA00022723"/>
    </source>
</evidence>
<evidence type="ECO:0000259" key="20">
    <source>
        <dbReference type="PROSITE" id="PS50089"/>
    </source>
</evidence>
<organism evidence="21 22">
    <name type="scientific">Ceratina calcarata</name>
    <dbReference type="NCBI Taxonomy" id="156304"/>
    <lineage>
        <taxon>Eukaryota</taxon>
        <taxon>Metazoa</taxon>
        <taxon>Ecdysozoa</taxon>
        <taxon>Arthropoda</taxon>
        <taxon>Hexapoda</taxon>
        <taxon>Insecta</taxon>
        <taxon>Pterygota</taxon>
        <taxon>Neoptera</taxon>
        <taxon>Endopterygota</taxon>
        <taxon>Hymenoptera</taxon>
        <taxon>Apocrita</taxon>
        <taxon>Aculeata</taxon>
        <taxon>Apoidea</taxon>
        <taxon>Anthophila</taxon>
        <taxon>Apidae</taxon>
        <taxon>Ceratina</taxon>
        <taxon>Zadontomerus</taxon>
    </lineage>
</organism>
<dbReference type="InterPro" id="IPR017907">
    <property type="entry name" value="Znf_RING_CS"/>
</dbReference>
<dbReference type="Pfam" id="PF13639">
    <property type="entry name" value="zf-RING_2"/>
    <property type="match status" value="1"/>
</dbReference>
<evidence type="ECO:0000256" key="3">
    <source>
        <dbReference type="ARBA" id="ARBA00004906"/>
    </source>
</evidence>
<comment type="similarity">
    <text evidence="4">Belongs to the pex2/pex10/pex12 family.</text>
</comment>
<dbReference type="EC" id="2.3.2.27" evidence="5"/>
<dbReference type="InterPro" id="IPR013083">
    <property type="entry name" value="Znf_RING/FYVE/PHD"/>
</dbReference>
<dbReference type="GO" id="GO:0005778">
    <property type="term" value="C:peroxisomal membrane"/>
    <property type="evidence" value="ECO:0007669"/>
    <property type="project" value="UniProtKB-SubCell"/>
</dbReference>
<evidence type="ECO:0000256" key="18">
    <source>
        <dbReference type="PROSITE-ProRule" id="PRU00175"/>
    </source>
</evidence>
<evidence type="ECO:0000256" key="19">
    <source>
        <dbReference type="SAM" id="Phobius"/>
    </source>
</evidence>
<keyword evidence="10" id="KW-0479">Metal-binding</keyword>
<dbReference type="GO" id="GO:0008270">
    <property type="term" value="F:zinc ion binding"/>
    <property type="evidence" value="ECO:0007669"/>
    <property type="project" value="UniProtKB-KW"/>
</dbReference>
<sequence>MNVRKKHEKLKTASQAEILRSHQRDIDFVKHLRERVIDVLQILGKRKGLLPFIHSDIPFKLIYFFFTSGMGNQTLGEEYTGIVQANLEAHKVPSLFARVLAVILECFGERALLKLLKRLEVSVNDSCSQLTPAAVTFFNSFISKMYTLIPILILAHKGLFYIFGQYYSLGRRIARIDYAKVYGHRPNDTISWGLRLLGIATLAQCLLKFWQSRNDDDQSQRCLPIDEKHGKPMCQLCLEKMPTTATPCGHLFCWFCLTDWLNAKPQCPLCREHVLPSRIVHVMNL</sequence>
<reference evidence="22" key="1">
    <citation type="submission" date="2025-08" db="UniProtKB">
        <authorList>
            <consortium name="RefSeq"/>
        </authorList>
    </citation>
    <scope>IDENTIFICATION</scope>
    <source>
        <tissue evidence="22">Whole body</tissue>
    </source>
</reference>
<protein>
    <recommendedName>
        <fullName evidence="5">RING-type E3 ubiquitin transferase</fullName>
        <ecNumber evidence="5">2.3.2.27</ecNumber>
    </recommendedName>
</protein>
<comment type="catalytic activity">
    <reaction evidence="1">
        <text>S-ubiquitinyl-[E2 ubiquitin-conjugating enzyme]-L-cysteine + [acceptor protein]-L-lysine = [E2 ubiquitin-conjugating enzyme]-L-cysteine + N(6)-ubiquitinyl-[acceptor protein]-L-lysine.</text>
        <dbReference type="EC" id="2.3.2.27"/>
    </reaction>
</comment>
<feature type="domain" description="RING-type" evidence="20">
    <location>
        <begin position="234"/>
        <end position="271"/>
    </location>
</feature>
<dbReference type="RefSeq" id="XP_017892764.1">
    <property type="nucleotide sequence ID" value="XM_018037275.2"/>
</dbReference>
<dbReference type="PROSITE" id="PS00518">
    <property type="entry name" value="ZF_RING_1"/>
    <property type="match status" value="1"/>
</dbReference>
<dbReference type="AlphaFoldDB" id="A0AAJ7JHA7"/>
<gene>
    <name evidence="22" type="primary">LOC108632576</name>
</gene>
<dbReference type="CTD" id="5192"/>
<dbReference type="InterPro" id="IPR025654">
    <property type="entry name" value="PEX2/10"/>
</dbReference>
<comment type="subcellular location">
    <subcellularLocation>
        <location evidence="2">Peroxisome membrane</location>
        <topology evidence="2">Multi-pass membrane protein</topology>
    </subcellularLocation>
</comment>
<evidence type="ECO:0000313" key="21">
    <source>
        <dbReference type="Proteomes" id="UP000694925"/>
    </source>
</evidence>
<evidence type="ECO:0000256" key="5">
    <source>
        <dbReference type="ARBA" id="ARBA00012483"/>
    </source>
</evidence>
<keyword evidence="14" id="KW-0653">Protein transport</keyword>
<evidence type="ECO:0000256" key="4">
    <source>
        <dbReference type="ARBA" id="ARBA00008704"/>
    </source>
</evidence>
<dbReference type="SUPFAM" id="SSF57850">
    <property type="entry name" value="RING/U-box"/>
    <property type="match status" value="1"/>
</dbReference>
<keyword evidence="17" id="KW-0576">Peroxisome</keyword>
<keyword evidence="6" id="KW-0813">Transport</keyword>
<evidence type="ECO:0000256" key="7">
    <source>
        <dbReference type="ARBA" id="ARBA00022593"/>
    </source>
</evidence>
<dbReference type="PANTHER" id="PTHR23350:SF0">
    <property type="entry name" value="PEROXISOME BIOGENESIS FACTOR 10"/>
    <property type="match status" value="1"/>
</dbReference>
<evidence type="ECO:0000256" key="14">
    <source>
        <dbReference type="ARBA" id="ARBA00022927"/>
    </source>
</evidence>
<evidence type="ECO:0000256" key="15">
    <source>
        <dbReference type="ARBA" id="ARBA00022989"/>
    </source>
</evidence>
<evidence type="ECO:0000256" key="2">
    <source>
        <dbReference type="ARBA" id="ARBA00004585"/>
    </source>
</evidence>
<dbReference type="Gene3D" id="3.30.40.10">
    <property type="entry name" value="Zinc/RING finger domain, C3HC4 (zinc finger)"/>
    <property type="match status" value="1"/>
</dbReference>
<keyword evidence="13" id="KW-0862">Zinc</keyword>
<dbReference type="CDD" id="cd16527">
    <property type="entry name" value="RING-HC_PEX10"/>
    <property type="match status" value="1"/>
</dbReference>
<dbReference type="SMART" id="SM00184">
    <property type="entry name" value="RING"/>
    <property type="match status" value="1"/>
</dbReference>
<keyword evidence="16 19" id="KW-0472">Membrane</keyword>
<evidence type="ECO:0000256" key="11">
    <source>
        <dbReference type="ARBA" id="ARBA00022771"/>
    </source>
</evidence>
<keyword evidence="7" id="KW-0962">Peroxisome biogenesis</keyword>